<dbReference type="InterPro" id="IPR053220">
    <property type="entry name" value="Nematode_rcpt-like_serp_H"/>
</dbReference>
<feature type="transmembrane region" description="Helical" evidence="1">
    <location>
        <begin position="128"/>
        <end position="152"/>
    </location>
</feature>
<keyword evidence="1" id="KW-0472">Membrane</keyword>
<keyword evidence="1" id="KW-0812">Transmembrane</keyword>
<evidence type="ECO:0000313" key="3">
    <source>
        <dbReference type="WBParaSite" id="L893_g10553.t1"/>
    </source>
</evidence>
<reference evidence="3" key="1">
    <citation type="submission" date="2016-11" db="UniProtKB">
        <authorList>
            <consortium name="WormBaseParasite"/>
        </authorList>
    </citation>
    <scope>IDENTIFICATION</scope>
</reference>
<feature type="transmembrane region" description="Helical" evidence="1">
    <location>
        <begin position="187"/>
        <end position="214"/>
    </location>
</feature>
<feature type="transmembrane region" description="Helical" evidence="1">
    <location>
        <begin position="12"/>
        <end position="31"/>
    </location>
</feature>
<feature type="transmembrane region" description="Helical" evidence="1">
    <location>
        <begin position="235"/>
        <end position="256"/>
    </location>
</feature>
<accession>A0A1I7XXA9</accession>
<evidence type="ECO:0000256" key="1">
    <source>
        <dbReference type="SAM" id="Phobius"/>
    </source>
</evidence>
<evidence type="ECO:0000313" key="2">
    <source>
        <dbReference type="Proteomes" id="UP000095287"/>
    </source>
</evidence>
<dbReference type="Proteomes" id="UP000095287">
    <property type="component" value="Unplaced"/>
</dbReference>
<dbReference type="PANTHER" id="PTHR22941">
    <property type="entry name" value="SERPENTINE RECEPTOR"/>
    <property type="match status" value="1"/>
</dbReference>
<feature type="transmembrane region" description="Helical" evidence="1">
    <location>
        <begin position="268"/>
        <end position="291"/>
    </location>
</feature>
<name>A0A1I7XXA9_9BILA</name>
<feature type="transmembrane region" description="Helical" evidence="1">
    <location>
        <begin position="51"/>
        <end position="72"/>
    </location>
</feature>
<sequence length="302" mass="34597">MDDELSYFYNRILDFTALGSITTKPLCMYIIITKTPKYMRTVSYFIFNELFWNFVGNLLFTLGHVVPMMPALCYRMDGLISYALKSEVQRSMYFIAIVITVVNCCLGFVTTFIYRFVTLAFGNTISRFYKYCGYVNCVAGHFILAVAVAFLFKLWMIPVNEYPIADLPEKTENLFCYRPEGLKMAIVMYSLLTCFGGTVLIVTLFAGLSIRELWIKRHHLEKKTISMQKEVQNNLLIITGAAILVGGLPLLVHTTYVTHSKWPFAREIVSASVLISLNYGTIYAILVLFLFKSYRKVVLGRF</sequence>
<proteinExistence type="predicted"/>
<dbReference type="AlphaFoldDB" id="A0A1I7XXA9"/>
<keyword evidence="2" id="KW-1185">Reference proteome</keyword>
<dbReference type="Pfam" id="PF10318">
    <property type="entry name" value="7TM_GPCR_Srh"/>
    <property type="match status" value="1"/>
</dbReference>
<dbReference type="WBParaSite" id="L893_g10553.t1">
    <property type="protein sequence ID" value="L893_g10553.t1"/>
    <property type="gene ID" value="L893_g10553"/>
</dbReference>
<dbReference type="InterPro" id="IPR019422">
    <property type="entry name" value="7TM_GPCR_serpentine_rcpt_Srh"/>
</dbReference>
<protein>
    <submittedName>
        <fullName evidence="3">G_PROTEIN_RECEP_F1_2 domain-containing protein</fullName>
    </submittedName>
</protein>
<organism evidence="2 3">
    <name type="scientific">Steinernema glaseri</name>
    <dbReference type="NCBI Taxonomy" id="37863"/>
    <lineage>
        <taxon>Eukaryota</taxon>
        <taxon>Metazoa</taxon>
        <taxon>Ecdysozoa</taxon>
        <taxon>Nematoda</taxon>
        <taxon>Chromadorea</taxon>
        <taxon>Rhabditida</taxon>
        <taxon>Tylenchina</taxon>
        <taxon>Panagrolaimomorpha</taxon>
        <taxon>Strongyloidoidea</taxon>
        <taxon>Steinernematidae</taxon>
        <taxon>Steinernema</taxon>
    </lineage>
</organism>
<feature type="transmembrane region" description="Helical" evidence="1">
    <location>
        <begin position="92"/>
        <end position="116"/>
    </location>
</feature>
<keyword evidence="1" id="KW-1133">Transmembrane helix</keyword>